<evidence type="ECO:0000313" key="4">
    <source>
        <dbReference type="EMBL" id="VFT82663.1"/>
    </source>
</evidence>
<feature type="transmembrane region" description="Helical" evidence="2">
    <location>
        <begin position="180"/>
        <end position="206"/>
    </location>
</feature>
<dbReference type="EMBL" id="VJMH01002082">
    <property type="protein sequence ID" value="KAF0710166.1"/>
    <property type="molecule type" value="Genomic_DNA"/>
</dbReference>
<dbReference type="EMBL" id="CAADRA010002084">
    <property type="protein sequence ID" value="VFT82663.1"/>
    <property type="molecule type" value="Genomic_DNA"/>
</dbReference>
<dbReference type="AlphaFoldDB" id="A0A485KEF5"/>
<reference evidence="4 5" key="1">
    <citation type="submission" date="2019-03" db="EMBL/GenBank/DDBJ databases">
        <authorList>
            <person name="Gaulin E."/>
            <person name="Dumas B."/>
        </authorList>
    </citation>
    <scope>NUCLEOTIDE SEQUENCE [LARGE SCALE GENOMIC DNA]</scope>
    <source>
        <strain evidence="4">CBS 568.67</strain>
    </source>
</reference>
<feature type="compositionally biased region" description="Low complexity" evidence="1">
    <location>
        <begin position="13"/>
        <end position="31"/>
    </location>
</feature>
<feature type="compositionally biased region" description="Polar residues" evidence="1">
    <location>
        <begin position="32"/>
        <end position="49"/>
    </location>
</feature>
<dbReference type="Proteomes" id="UP000332933">
    <property type="component" value="Unassembled WGS sequence"/>
</dbReference>
<keyword evidence="2" id="KW-1133">Transmembrane helix</keyword>
<evidence type="ECO:0000313" key="5">
    <source>
        <dbReference type="Proteomes" id="UP000332933"/>
    </source>
</evidence>
<gene>
    <name evidence="4" type="primary">Aste57867_5617</name>
    <name evidence="3" type="ORF">As57867_005604</name>
    <name evidence="4" type="ORF">ASTE57867_5617</name>
</gene>
<evidence type="ECO:0000256" key="2">
    <source>
        <dbReference type="SAM" id="Phobius"/>
    </source>
</evidence>
<feature type="transmembrane region" description="Helical" evidence="2">
    <location>
        <begin position="153"/>
        <end position="174"/>
    </location>
</feature>
<keyword evidence="5" id="KW-1185">Reference proteome</keyword>
<reference evidence="3" key="2">
    <citation type="submission" date="2019-06" db="EMBL/GenBank/DDBJ databases">
        <title>Genomics analysis of Aphanomyces spp. identifies a new class of oomycete effector associated with host adaptation.</title>
        <authorList>
            <person name="Gaulin E."/>
        </authorList>
    </citation>
    <scope>NUCLEOTIDE SEQUENCE</scope>
    <source>
        <strain evidence="3">CBS 578.67</strain>
    </source>
</reference>
<evidence type="ECO:0000256" key="1">
    <source>
        <dbReference type="SAM" id="MobiDB-lite"/>
    </source>
</evidence>
<keyword evidence="2" id="KW-0472">Membrane</keyword>
<proteinExistence type="predicted"/>
<feature type="region of interest" description="Disordered" evidence="1">
    <location>
        <begin position="13"/>
        <end position="49"/>
    </location>
</feature>
<keyword evidence="2" id="KW-0812">Transmembrane</keyword>
<evidence type="ECO:0000313" key="3">
    <source>
        <dbReference type="EMBL" id="KAF0710166.1"/>
    </source>
</evidence>
<sequence>MASVRCVSSLQTSLQLTTLPPSPSSNARRSPWGSSSPTSAPTKTWTRTTPSLPLADKLASVCHDAGADGVQPVVGLWSFPVENDVAQSERTRHQRLSFNNTAAHNSDENTIELPSSMTFLKCRDMYRVWFSATLRTLSSTENLYHTQWGKAKVFIEALVAVAIQTNLVASAAALESMDSSALMTLFDAVFAAFLFAVALLSPVHFFPPLDCRSLWRLRFKGDAVTSGTPYGRNDHWASNCHYHNAKRIIRILVDMAESLILPPPACEAALEAMSEAALLDVFDIVFPVFVSQFDPSVLHECGPILKASDMVQSPAGAPPIDFVSTHLTPLVPWRRGVGKDAVPALPQWRWLQHDQAVVA</sequence>
<protein>
    <submittedName>
        <fullName evidence="4">Aste57867_5617 protein</fullName>
    </submittedName>
</protein>
<name>A0A485KEF5_9STRA</name>
<accession>A0A485KEF5</accession>
<organism evidence="4 5">
    <name type="scientific">Aphanomyces stellatus</name>
    <dbReference type="NCBI Taxonomy" id="120398"/>
    <lineage>
        <taxon>Eukaryota</taxon>
        <taxon>Sar</taxon>
        <taxon>Stramenopiles</taxon>
        <taxon>Oomycota</taxon>
        <taxon>Saprolegniomycetes</taxon>
        <taxon>Saprolegniales</taxon>
        <taxon>Verrucalvaceae</taxon>
        <taxon>Aphanomyces</taxon>
    </lineage>
</organism>